<keyword evidence="3" id="KW-1185">Reference proteome</keyword>
<evidence type="ECO:0000313" key="2">
    <source>
        <dbReference type="EMBL" id="KAF9733886.1"/>
    </source>
</evidence>
<protein>
    <submittedName>
        <fullName evidence="1">Uncharacterized protein</fullName>
    </submittedName>
</protein>
<accession>A0A9P6GG82</accession>
<evidence type="ECO:0000313" key="3">
    <source>
        <dbReference type="Proteomes" id="UP000756921"/>
    </source>
</evidence>
<gene>
    <name evidence="1" type="ORF">PMIN01_08163</name>
    <name evidence="2" type="ORF">PMIN01_08229</name>
</gene>
<comment type="caution">
    <text evidence="1">The sequence shown here is derived from an EMBL/GenBank/DDBJ whole genome shotgun (WGS) entry which is preliminary data.</text>
</comment>
<evidence type="ECO:0000313" key="1">
    <source>
        <dbReference type="EMBL" id="KAF9733820.1"/>
    </source>
</evidence>
<proteinExistence type="predicted"/>
<dbReference type="EMBL" id="WJXW01000008">
    <property type="protein sequence ID" value="KAF9733820.1"/>
    <property type="molecule type" value="Genomic_DNA"/>
</dbReference>
<organism evidence="1 3">
    <name type="scientific">Paraphaeosphaeria minitans</name>
    <dbReference type="NCBI Taxonomy" id="565426"/>
    <lineage>
        <taxon>Eukaryota</taxon>
        <taxon>Fungi</taxon>
        <taxon>Dikarya</taxon>
        <taxon>Ascomycota</taxon>
        <taxon>Pezizomycotina</taxon>
        <taxon>Dothideomycetes</taxon>
        <taxon>Pleosporomycetidae</taxon>
        <taxon>Pleosporales</taxon>
        <taxon>Massarineae</taxon>
        <taxon>Didymosphaeriaceae</taxon>
        <taxon>Paraphaeosphaeria</taxon>
    </lineage>
</organism>
<dbReference type="Proteomes" id="UP000756921">
    <property type="component" value="Unassembled WGS sequence"/>
</dbReference>
<name>A0A9P6GG82_9PLEO</name>
<sequence length="63" mass="7042">MKKSHSGVGIPVPTLVLEAFALNRVRKSRLRFRIIKANDGNQDLSLEDLLCRTLAMMTNTEGD</sequence>
<dbReference type="AlphaFoldDB" id="A0A9P6GG82"/>
<reference evidence="1" key="1">
    <citation type="journal article" date="2020" name="Mol. Plant Microbe Interact.">
        <title>Genome Sequence of the Biocontrol Agent Coniothyrium minitans strain Conio (IMI 134523).</title>
        <authorList>
            <person name="Patel D."/>
            <person name="Shittu T.A."/>
            <person name="Baroncelli R."/>
            <person name="Muthumeenakshi S."/>
            <person name="Osborne T.H."/>
            <person name="Janganan T.K."/>
            <person name="Sreenivasaprasad S."/>
        </authorList>
    </citation>
    <scope>NUCLEOTIDE SEQUENCE</scope>
    <source>
        <strain evidence="1">Conio</strain>
    </source>
</reference>
<dbReference type="EMBL" id="WJXW01000008">
    <property type="protein sequence ID" value="KAF9733886.1"/>
    <property type="molecule type" value="Genomic_DNA"/>
</dbReference>